<dbReference type="GO" id="GO:0004252">
    <property type="term" value="F:serine-type endopeptidase activity"/>
    <property type="evidence" value="ECO:0007669"/>
    <property type="project" value="UniProtKB-UniRule"/>
</dbReference>
<dbReference type="PRINTS" id="PR00862">
    <property type="entry name" value="PROLIGOPTASE"/>
</dbReference>
<dbReference type="RefSeq" id="XP_025353515.1">
    <property type="nucleotide sequence ID" value="XM_025501428.1"/>
</dbReference>
<evidence type="ECO:0000256" key="1">
    <source>
        <dbReference type="ARBA" id="ARBA00001070"/>
    </source>
</evidence>
<accession>A0A316VAI9</accession>
<evidence type="ECO:0000259" key="10">
    <source>
        <dbReference type="Pfam" id="PF02897"/>
    </source>
</evidence>
<dbReference type="GO" id="GO:0005829">
    <property type="term" value="C:cytosol"/>
    <property type="evidence" value="ECO:0007669"/>
    <property type="project" value="TreeGrafter"/>
</dbReference>
<evidence type="ECO:0000256" key="5">
    <source>
        <dbReference type="ARBA" id="ARBA00022801"/>
    </source>
</evidence>
<dbReference type="GeneID" id="37023209"/>
<dbReference type="InParanoid" id="A0A316VAI9"/>
<evidence type="ECO:0000256" key="8">
    <source>
        <dbReference type="SAM" id="SignalP"/>
    </source>
</evidence>
<evidence type="ECO:0000256" key="6">
    <source>
        <dbReference type="ARBA" id="ARBA00022825"/>
    </source>
</evidence>
<dbReference type="EMBL" id="KZ819604">
    <property type="protein sequence ID" value="PWN33213.1"/>
    <property type="molecule type" value="Genomic_DNA"/>
</dbReference>
<dbReference type="InterPro" id="IPR001375">
    <property type="entry name" value="Peptidase_S9_cat"/>
</dbReference>
<dbReference type="Pfam" id="PF00326">
    <property type="entry name" value="Peptidase_S9"/>
    <property type="match status" value="1"/>
</dbReference>
<dbReference type="EC" id="3.4.21.-" evidence="7"/>
<dbReference type="Proteomes" id="UP000245771">
    <property type="component" value="Unassembled WGS sequence"/>
</dbReference>
<evidence type="ECO:0000256" key="2">
    <source>
        <dbReference type="ARBA" id="ARBA00005228"/>
    </source>
</evidence>
<dbReference type="InterPro" id="IPR029058">
    <property type="entry name" value="AB_hydrolase_fold"/>
</dbReference>
<dbReference type="SUPFAM" id="SSF53474">
    <property type="entry name" value="alpha/beta-Hydrolases"/>
    <property type="match status" value="1"/>
</dbReference>
<name>A0A316VAI9_9BASI</name>
<dbReference type="AlphaFoldDB" id="A0A316VAI9"/>
<evidence type="ECO:0000313" key="12">
    <source>
        <dbReference type="Proteomes" id="UP000245771"/>
    </source>
</evidence>
<keyword evidence="8" id="KW-0732">Signal</keyword>
<sequence length="780" mass="87514">MHPSLYLTFLLFVLLAVNAYGIEQDNGMEKVSFVKSPTYPKVHRVNQTWSYQSANARGNITYSDPYFWLEATGKNKEIEQFVDDQTNVTETYIQGCHNKQVIEQSLLEASTFDKYKNVALVSSNNGGTPFYLYQVIRSGDHAPVWYTATVAEFQDAKKNNFQPLPGKPFLDEALLSADGVASILIWNTSPDGKIFSYLVIESGEVGTWFFRRFTSPLITAKTKPLGGEGRLKDILPVSSDQISWTPDCKGIFYPKTVSSDDGTNTDLGYKIVYHAWGTDNAEDITIFDSKNAGEYGDITYYFTSMSPNGKWLGIFGYHEDTYFNMVGYATQLTGQKISENMEWISISPSYDFSMFVGGIVDDDVIFQTNKDAPNNKVAKIHLDWSKARQVKNFTELQDRPPVIDVVAERENALIVQNGAFVTNNDKIVVITVENAQNQVHVYSLKDGKEISRLIPDEKVTYDVWVADQFSDTFIMLFYSWNSPRKIYEFKSKGSKVESSLVTDQHIKGTNPDDFAIEELYATSKDGTKVPYFVTYRKGTKKDGKAPAWVHVYGSYGIVDSLYYEPNYFDFLRSYNSFFVWALPRGGGDFGARWHEGGQGLKKQNTFDDTVAVLKDLIRLNITSPGQIIIQGKSAGGAAAAAVLNQVPDLVGVALLVKAPTDAFQWELRTTLGAANRIEFGDVTTPEGFDAVFAWSPLQNIQKKISYPAVLLTPGEDDERVVPSFSYKFVAQLQYDHPNNPKPLLMYVVKGQAHTRSTVGESVYQFCVIEESLGITRRKTT</sequence>
<evidence type="ECO:0000313" key="11">
    <source>
        <dbReference type="EMBL" id="PWN33213.1"/>
    </source>
</evidence>
<dbReference type="GO" id="GO:0006508">
    <property type="term" value="P:proteolysis"/>
    <property type="evidence" value="ECO:0007669"/>
    <property type="project" value="UniProtKB-KW"/>
</dbReference>
<proteinExistence type="inferred from homology"/>
<dbReference type="GO" id="GO:0070012">
    <property type="term" value="F:oligopeptidase activity"/>
    <property type="evidence" value="ECO:0007669"/>
    <property type="project" value="TreeGrafter"/>
</dbReference>
<dbReference type="PANTHER" id="PTHR42881">
    <property type="entry name" value="PROLYL ENDOPEPTIDASE"/>
    <property type="match status" value="1"/>
</dbReference>
<organism evidence="11 12">
    <name type="scientific">Meira miltonrushii</name>
    <dbReference type="NCBI Taxonomy" id="1280837"/>
    <lineage>
        <taxon>Eukaryota</taxon>
        <taxon>Fungi</taxon>
        <taxon>Dikarya</taxon>
        <taxon>Basidiomycota</taxon>
        <taxon>Ustilaginomycotina</taxon>
        <taxon>Exobasidiomycetes</taxon>
        <taxon>Exobasidiales</taxon>
        <taxon>Brachybasidiaceae</taxon>
        <taxon>Meira</taxon>
    </lineage>
</organism>
<keyword evidence="6 7" id="KW-0720">Serine protease</keyword>
<dbReference type="PANTHER" id="PTHR42881:SF2">
    <property type="entry name" value="PROLYL ENDOPEPTIDASE"/>
    <property type="match status" value="1"/>
</dbReference>
<keyword evidence="5 7" id="KW-0378">Hydrolase</keyword>
<dbReference type="Pfam" id="PF02897">
    <property type="entry name" value="Peptidase_S9_N"/>
    <property type="match status" value="1"/>
</dbReference>
<gene>
    <name evidence="11" type="ORF">FA14DRAFT_185046</name>
</gene>
<dbReference type="InterPro" id="IPR023302">
    <property type="entry name" value="Pept_S9A_N"/>
</dbReference>
<feature type="domain" description="Peptidase S9A N-terminal" evidence="10">
    <location>
        <begin position="61"/>
        <end position="496"/>
    </location>
</feature>
<dbReference type="InterPro" id="IPR051167">
    <property type="entry name" value="Prolyl_oligopep/macrocyclase"/>
</dbReference>
<dbReference type="SUPFAM" id="SSF50993">
    <property type="entry name" value="Peptidase/esterase 'gauge' domain"/>
    <property type="match status" value="1"/>
</dbReference>
<keyword evidence="12" id="KW-1185">Reference proteome</keyword>
<comment type="subunit">
    <text evidence="3">Monomer.</text>
</comment>
<reference evidence="11 12" key="1">
    <citation type="journal article" date="2018" name="Mol. Biol. Evol.">
        <title>Broad Genomic Sampling Reveals a Smut Pathogenic Ancestry of the Fungal Clade Ustilaginomycotina.</title>
        <authorList>
            <person name="Kijpornyongpan T."/>
            <person name="Mondo S.J."/>
            <person name="Barry K."/>
            <person name="Sandor L."/>
            <person name="Lee J."/>
            <person name="Lipzen A."/>
            <person name="Pangilinan J."/>
            <person name="LaButti K."/>
            <person name="Hainaut M."/>
            <person name="Henrissat B."/>
            <person name="Grigoriev I.V."/>
            <person name="Spatafora J.W."/>
            <person name="Aime M.C."/>
        </authorList>
    </citation>
    <scope>NUCLEOTIDE SEQUENCE [LARGE SCALE GENOMIC DNA]</scope>
    <source>
        <strain evidence="11 12">MCA 3882</strain>
    </source>
</reference>
<dbReference type="Gene3D" id="2.130.10.120">
    <property type="entry name" value="Prolyl oligopeptidase, N-terminal domain"/>
    <property type="match status" value="1"/>
</dbReference>
<feature type="chain" id="PRO_5016257404" description="Prolyl endopeptidase" evidence="8">
    <location>
        <begin position="20"/>
        <end position="780"/>
    </location>
</feature>
<feature type="signal peptide" evidence="8">
    <location>
        <begin position="1"/>
        <end position="19"/>
    </location>
</feature>
<comment type="similarity">
    <text evidence="2 7">Belongs to the peptidase S9A family.</text>
</comment>
<protein>
    <recommendedName>
        <fullName evidence="7">Prolyl endopeptidase</fullName>
        <ecNumber evidence="7">3.4.21.-</ecNumber>
    </recommendedName>
</protein>
<dbReference type="InterPro" id="IPR002470">
    <property type="entry name" value="Peptidase_S9A"/>
</dbReference>
<evidence type="ECO:0000256" key="7">
    <source>
        <dbReference type="RuleBase" id="RU368024"/>
    </source>
</evidence>
<dbReference type="OrthoDB" id="5049662at2759"/>
<evidence type="ECO:0000256" key="4">
    <source>
        <dbReference type="ARBA" id="ARBA00022670"/>
    </source>
</evidence>
<evidence type="ECO:0000259" key="9">
    <source>
        <dbReference type="Pfam" id="PF00326"/>
    </source>
</evidence>
<comment type="catalytic activity">
    <reaction evidence="1">
        <text>Hydrolysis of Pro-|-Xaa &gt;&gt; Ala-|-Xaa in oligopeptides.</text>
        <dbReference type="EC" id="3.4.21.26"/>
    </reaction>
</comment>
<feature type="domain" description="Peptidase S9 prolyl oligopeptidase catalytic" evidence="9">
    <location>
        <begin position="570"/>
        <end position="759"/>
    </location>
</feature>
<dbReference type="Gene3D" id="3.40.50.1820">
    <property type="entry name" value="alpha/beta hydrolase"/>
    <property type="match status" value="1"/>
</dbReference>
<keyword evidence="4 7" id="KW-0645">Protease</keyword>
<evidence type="ECO:0000256" key="3">
    <source>
        <dbReference type="ARBA" id="ARBA00011245"/>
    </source>
</evidence>